<dbReference type="EMBL" id="MU150248">
    <property type="protein sequence ID" value="KAF9465266.1"/>
    <property type="molecule type" value="Genomic_DNA"/>
</dbReference>
<evidence type="ECO:0000313" key="2">
    <source>
        <dbReference type="EMBL" id="KAF9465266.1"/>
    </source>
</evidence>
<accession>A0A9P5YBB2</accession>
<dbReference type="AlphaFoldDB" id="A0A9P5YBB2"/>
<name>A0A9P5YBB2_9AGAR</name>
<evidence type="ECO:0000256" key="1">
    <source>
        <dbReference type="SAM" id="Phobius"/>
    </source>
</evidence>
<gene>
    <name evidence="2" type="ORF">BDZ94DRAFT_1254122</name>
</gene>
<sequence length="93" mass="10558">MKDSHLRPINYPNFGNCGPGPGNPFTPSLLTTIIMSKRLLENNDVPSLAKYIASKRCKKIVLMVCSLLLVLVKMHFQLWVSVRRWWVLCSSAL</sequence>
<proteinExistence type="predicted"/>
<evidence type="ECO:0000313" key="3">
    <source>
        <dbReference type="Proteomes" id="UP000807353"/>
    </source>
</evidence>
<keyword evidence="1" id="KW-1133">Transmembrane helix</keyword>
<protein>
    <submittedName>
        <fullName evidence="2">Uncharacterized protein</fullName>
    </submittedName>
</protein>
<keyword evidence="1" id="KW-0812">Transmembrane</keyword>
<organism evidence="2 3">
    <name type="scientific">Collybia nuda</name>
    <dbReference type="NCBI Taxonomy" id="64659"/>
    <lineage>
        <taxon>Eukaryota</taxon>
        <taxon>Fungi</taxon>
        <taxon>Dikarya</taxon>
        <taxon>Basidiomycota</taxon>
        <taxon>Agaricomycotina</taxon>
        <taxon>Agaricomycetes</taxon>
        <taxon>Agaricomycetidae</taxon>
        <taxon>Agaricales</taxon>
        <taxon>Tricholomatineae</taxon>
        <taxon>Clitocybaceae</taxon>
        <taxon>Collybia</taxon>
    </lineage>
</organism>
<keyword evidence="3" id="KW-1185">Reference proteome</keyword>
<feature type="transmembrane region" description="Helical" evidence="1">
    <location>
        <begin position="60"/>
        <end position="80"/>
    </location>
</feature>
<comment type="caution">
    <text evidence="2">The sequence shown here is derived from an EMBL/GenBank/DDBJ whole genome shotgun (WGS) entry which is preliminary data.</text>
</comment>
<reference evidence="2" key="1">
    <citation type="submission" date="2020-11" db="EMBL/GenBank/DDBJ databases">
        <authorList>
            <consortium name="DOE Joint Genome Institute"/>
            <person name="Ahrendt S."/>
            <person name="Riley R."/>
            <person name="Andreopoulos W."/>
            <person name="Labutti K."/>
            <person name="Pangilinan J."/>
            <person name="Ruiz-Duenas F.J."/>
            <person name="Barrasa J.M."/>
            <person name="Sanchez-Garcia M."/>
            <person name="Camarero S."/>
            <person name="Miyauchi S."/>
            <person name="Serrano A."/>
            <person name="Linde D."/>
            <person name="Babiker R."/>
            <person name="Drula E."/>
            <person name="Ayuso-Fernandez I."/>
            <person name="Pacheco R."/>
            <person name="Padilla G."/>
            <person name="Ferreira P."/>
            <person name="Barriuso J."/>
            <person name="Kellner H."/>
            <person name="Castanera R."/>
            <person name="Alfaro M."/>
            <person name="Ramirez L."/>
            <person name="Pisabarro A.G."/>
            <person name="Kuo A."/>
            <person name="Tritt A."/>
            <person name="Lipzen A."/>
            <person name="He G."/>
            <person name="Yan M."/>
            <person name="Ng V."/>
            <person name="Cullen D."/>
            <person name="Martin F."/>
            <person name="Rosso M.-N."/>
            <person name="Henrissat B."/>
            <person name="Hibbett D."/>
            <person name="Martinez A.T."/>
            <person name="Grigoriev I.V."/>
        </authorList>
    </citation>
    <scope>NUCLEOTIDE SEQUENCE</scope>
    <source>
        <strain evidence="2">CBS 247.69</strain>
    </source>
</reference>
<keyword evidence="1" id="KW-0472">Membrane</keyword>
<dbReference type="Proteomes" id="UP000807353">
    <property type="component" value="Unassembled WGS sequence"/>
</dbReference>